<dbReference type="InterPro" id="IPR000073">
    <property type="entry name" value="AB_hydrolase_1"/>
</dbReference>
<evidence type="ECO:0000256" key="6">
    <source>
        <dbReference type="ARBA" id="ARBA00029605"/>
    </source>
</evidence>
<evidence type="ECO:0000256" key="4">
    <source>
        <dbReference type="ARBA" id="ARBA00021843"/>
    </source>
</evidence>
<dbReference type="AlphaFoldDB" id="A0AAN0T2Z7"/>
<dbReference type="InterPro" id="IPR005945">
    <property type="entry name" value="Pro_imino_pep"/>
</dbReference>
<dbReference type="GO" id="GO:0016020">
    <property type="term" value="C:membrane"/>
    <property type="evidence" value="ECO:0007669"/>
    <property type="project" value="TreeGrafter"/>
</dbReference>
<feature type="active site" description="Proton donor" evidence="8">
    <location>
        <position position="264"/>
    </location>
</feature>
<sequence length="285" mass="32358">MAEGYVKVTGGNVFYKITGTGSKTPLIVLHGGPGGTHMPFFALEALGDERPVVFYDQLGSGRSDHPDDPLLWTIDRFTEELARLREALALDKVHILGHSWGTMLAANYLLKQPAGVKSVIFSGPCLSAPQWKEDQDEHRKQLPPDVQEILARSEREGRTSSPEYKEAMKVFYKKFVNRLEEKPAVLQSEFARPNEEVYLTMWGPSEFYPSGNLKTFDVTGRLHEIRLPALFTCGRYDEARPETTRAYSRLIPGAKFHMFENSSHQPYLEEPHEFVRVIREFLASV</sequence>
<evidence type="ECO:0000256" key="8">
    <source>
        <dbReference type="PIRSR" id="PIRSR005539-1"/>
    </source>
</evidence>
<dbReference type="Proteomes" id="UP000032024">
    <property type="component" value="Chromosome"/>
</dbReference>
<dbReference type="InterPro" id="IPR029058">
    <property type="entry name" value="AB_hydrolase_fold"/>
</dbReference>
<name>A0AAN0T2Z7_HEYCO</name>
<dbReference type="InterPro" id="IPR050266">
    <property type="entry name" value="AB_hydrolase_sf"/>
</dbReference>
<dbReference type="EC" id="3.4.11.5" evidence="3 7"/>
<feature type="active site" description="Nucleophile" evidence="8">
    <location>
        <position position="99"/>
    </location>
</feature>
<proteinExistence type="inferred from homology"/>
<feature type="active site" evidence="8">
    <location>
        <position position="237"/>
    </location>
</feature>
<dbReference type="GO" id="GO:0006508">
    <property type="term" value="P:proteolysis"/>
    <property type="evidence" value="ECO:0007669"/>
    <property type="project" value="UniProtKB-KW"/>
</dbReference>
<dbReference type="Gene3D" id="3.40.50.1820">
    <property type="entry name" value="alpha/beta hydrolase"/>
    <property type="match status" value="1"/>
</dbReference>
<dbReference type="SUPFAM" id="SSF53474">
    <property type="entry name" value="alpha/beta-Hydrolases"/>
    <property type="match status" value="1"/>
</dbReference>
<evidence type="ECO:0000256" key="5">
    <source>
        <dbReference type="ARBA" id="ARBA00022801"/>
    </source>
</evidence>
<dbReference type="PRINTS" id="PR00793">
    <property type="entry name" value="PROAMNOPTASE"/>
</dbReference>
<dbReference type="RefSeq" id="WP_035184042.1">
    <property type="nucleotide sequence ID" value="NZ_CP010525.1"/>
</dbReference>
<evidence type="ECO:0000259" key="9">
    <source>
        <dbReference type="Pfam" id="PF00561"/>
    </source>
</evidence>
<keyword evidence="7" id="KW-0031">Aminopeptidase</keyword>
<dbReference type="InterPro" id="IPR002410">
    <property type="entry name" value="Peptidase_S33"/>
</dbReference>
<keyword evidence="5 7" id="KW-0378">Hydrolase</keyword>
<dbReference type="EMBL" id="CP010525">
    <property type="protein sequence ID" value="AJO21852.1"/>
    <property type="molecule type" value="Genomic_DNA"/>
</dbReference>
<comment type="similarity">
    <text evidence="2 7">Belongs to the peptidase S33 family.</text>
</comment>
<evidence type="ECO:0000256" key="1">
    <source>
        <dbReference type="ARBA" id="ARBA00001585"/>
    </source>
</evidence>
<evidence type="ECO:0000256" key="2">
    <source>
        <dbReference type="ARBA" id="ARBA00010088"/>
    </source>
</evidence>
<evidence type="ECO:0000313" key="11">
    <source>
        <dbReference type="Proteomes" id="UP000032024"/>
    </source>
</evidence>
<feature type="domain" description="AB hydrolase-1" evidence="9">
    <location>
        <begin position="25"/>
        <end position="271"/>
    </location>
</feature>
<protein>
    <recommendedName>
        <fullName evidence="4 7">Proline iminopeptidase</fullName>
        <shortName evidence="7">PIP</shortName>
        <ecNumber evidence="3 7">3.4.11.5</ecNumber>
    </recommendedName>
    <alternativeName>
        <fullName evidence="6 7">Prolyl aminopeptidase</fullName>
    </alternativeName>
</protein>
<comment type="function">
    <text evidence="7">Releases the N-terminal proline from various substrates.</text>
</comment>
<dbReference type="NCBIfam" id="TIGR01250">
    <property type="entry name" value="pro_imino_pep_2"/>
    <property type="match status" value="1"/>
</dbReference>
<gene>
    <name evidence="10" type="ORF">SB48_HM08orf01618</name>
</gene>
<evidence type="ECO:0000256" key="3">
    <source>
        <dbReference type="ARBA" id="ARBA00012568"/>
    </source>
</evidence>
<accession>A0AAN0T2Z7</accession>
<dbReference type="PIRSF" id="PIRSF005539">
    <property type="entry name" value="Pept_S33_TRI_F1"/>
    <property type="match status" value="1"/>
</dbReference>
<evidence type="ECO:0000256" key="7">
    <source>
        <dbReference type="PIRNR" id="PIRNR005539"/>
    </source>
</evidence>
<dbReference type="PANTHER" id="PTHR43798:SF33">
    <property type="entry name" value="HYDROLASE, PUTATIVE (AFU_ORTHOLOGUE AFUA_2G14860)-RELATED"/>
    <property type="match status" value="1"/>
</dbReference>
<dbReference type="PANTHER" id="PTHR43798">
    <property type="entry name" value="MONOACYLGLYCEROL LIPASE"/>
    <property type="match status" value="1"/>
</dbReference>
<reference evidence="11" key="1">
    <citation type="submission" date="2015-01" db="EMBL/GenBank/DDBJ databases">
        <title>Comparative genome analysis of Bacillus coagulans HM-08, Clostridium butyricum HM-68, Bacillus subtilis HM-66 and Bacillus paralicheniformis BL-09.</title>
        <authorList>
            <person name="Zhang H."/>
        </authorList>
    </citation>
    <scope>NUCLEOTIDE SEQUENCE [LARGE SCALE GENOMIC DNA]</scope>
    <source>
        <strain evidence="11">HM-08</strain>
    </source>
</reference>
<dbReference type="GO" id="GO:0004177">
    <property type="term" value="F:aminopeptidase activity"/>
    <property type="evidence" value="ECO:0007669"/>
    <property type="project" value="UniProtKB-KW"/>
</dbReference>
<organism evidence="10 11">
    <name type="scientific">Heyndrickxia coagulans</name>
    <name type="common">Weizmannia coagulans</name>
    <dbReference type="NCBI Taxonomy" id="1398"/>
    <lineage>
        <taxon>Bacteria</taxon>
        <taxon>Bacillati</taxon>
        <taxon>Bacillota</taxon>
        <taxon>Bacilli</taxon>
        <taxon>Bacillales</taxon>
        <taxon>Bacillaceae</taxon>
        <taxon>Heyndrickxia</taxon>
    </lineage>
</organism>
<dbReference type="Pfam" id="PF00561">
    <property type="entry name" value="Abhydrolase_1"/>
    <property type="match status" value="1"/>
</dbReference>
<comment type="catalytic activity">
    <reaction evidence="1 7">
        <text>Release of N-terminal proline from a peptide.</text>
        <dbReference type="EC" id="3.4.11.5"/>
    </reaction>
</comment>
<keyword evidence="11" id="KW-1185">Reference proteome</keyword>
<evidence type="ECO:0000313" key="10">
    <source>
        <dbReference type="EMBL" id="AJO21852.1"/>
    </source>
</evidence>
<keyword evidence="7" id="KW-0645">Protease</keyword>